<dbReference type="InterPro" id="IPR050281">
    <property type="entry name" value="Flavin_monoamine_oxidase"/>
</dbReference>
<keyword evidence="4" id="KW-1185">Reference proteome</keyword>
<dbReference type="Gene3D" id="3.50.50.60">
    <property type="entry name" value="FAD/NAD(P)-binding domain"/>
    <property type="match status" value="1"/>
</dbReference>
<evidence type="ECO:0000256" key="1">
    <source>
        <dbReference type="SAM" id="SignalP"/>
    </source>
</evidence>
<dbReference type="PANTHER" id="PTHR10742">
    <property type="entry name" value="FLAVIN MONOAMINE OXIDASE"/>
    <property type="match status" value="1"/>
</dbReference>
<reference evidence="4" key="1">
    <citation type="journal article" date="2008" name="PLoS ONE">
        <title>Survival in nuclear waste, extreme resistance, and potential applications gleaned from the genome sequence of Kineococcus radiotolerans SRS30216.</title>
        <authorList>
            <person name="Bagwell C.E."/>
            <person name="Bhat S."/>
            <person name="Hawkins G.M."/>
            <person name="Smith B.W."/>
            <person name="Biswas T."/>
            <person name="Hoover T.R."/>
            <person name="Saunders E."/>
            <person name="Han C.S."/>
            <person name="Tsodikov O.V."/>
            <person name="Shimkets L.J."/>
        </authorList>
    </citation>
    <scope>NUCLEOTIDE SEQUENCE [LARGE SCALE GENOMIC DNA]</scope>
    <source>
        <strain evidence="4">ATCC BAA-149 / DSM 14245 / SRS30216</strain>
    </source>
</reference>
<dbReference type="eggNOG" id="COG1231">
    <property type="taxonomic scope" value="Bacteria"/>
</dbReference>
<dbReference type="Pfam" id="PF01593">
    <property type="entry name" value="Amino_oxidase"/>
    <property type="match status" value="1"/>
</dbReference>
<evidence type="ECO:0000259" key="2">
    <source>
        <dbReference type="Pfam" id="PF01593"/>
    </source>
</evidence>
<dbReference type="PROSITE" id="PS51318">
    <property type="entry name" value="TAT"/>
    <property type="match status" value="1"/>
</dbReference>
<dbReference type="GO" id="GO:0009063">
    <property type="term" value="P:amino acid catabolic process"/>
    <property type="evidence" value="ECO:0007669"/>
    <property type="project" value="TreeGrafter"/>
</dbReference>
<dbReference type="SUPFAM" id="SSF51905">
    <property type="entry name" value="FAD/NAD(P)-binding domain"/>
    <property type="match status" value="1"/>
</dbReference>
<evidence type="ECO:0000313" key="4">
    <source>
        <dbReference type="Proteomes" id="UP000001116"/>
    </source>
</evidence>
<dbReference type="InterPro" id="IPR006311">
    <property type="entry name" value="TAT_signal"/>
</dbReference>
<dbReference type="GO" id="GO:0001716">
    <property type="term" value="F:L-amino-acid oxidase activity"/>
    <property type="evidence" value="ECO:0007669"/>
    <property type="project" value="UniProtKB-EC"/>
</dbReference>
<gene>
    <name evidence="3" type="ordered locus">Krad_0085</name>
</gene>
<dbReference type="STRING" id="266940.Krad_0085"/>
<dbReference type="AlphaFoldDB" id="A6W437"/>
<dbReference type="KEGG" id="kra:Krad_0085"/>
<dbReference type="PANTHER" id="PTHR10742:SF342">
    <property type="entry name" value="AMINE OXIDASE"/>
    <property type="match status" value="1"/>
</dbReference>
<dbReference type="EC" id="1.4.3.2" evidence="3"/>
<accession>A6W437</accession>
<proteinExistence type="predicted"/>
<dbReference type="Gene3D" id="1.20.1440.240">
    <property type="match status" value="1"/>
</dbReference>
<feature type="chain" id="PRO_5002704601" evidence="1">
    <location>
        <begin position="37"/>
        <end position="536"/>
    </location>
</feature>
<evidence type="ECO:0000313" key="3">
    <source>
        <dbReference type="EMBL" id="ABS01576.1"/>
    </source>
</evidence>
<name>A6W437_KINRD</name>
<protein>
    <submittedName>
        <fullName evidence="3">L-amino-acid oxidase</fullName>
        <ecNumber evidence="3">1.4.3.2</ecNumber>
    </submittedName>
</protein>
<dbReference type="EMBL" id="CP000750">
    <property type="protein sequence ID" value="ABS01576.1"/>
    <property type="molecule type" value="Genomic_DNA"/>
</dbReference>
<feature type="signal peptide" evidence="1">
    <location>
        <begin position="1"/>
        <end position="36"/>
    </location>
</feature>
<keyword evidence="1" id="KW-0732">Signal</keyword>
<dbReference type="SUPFAM" id="SSF54373">
    <property type="entry name" value="FAD-linked reductases, C-terminal domain"/>
    <property type="match status" value="1"/>
</dbReference>
<organism evidence="3 4">
    <name type="scientific">Kineococcus radiotolerans (strain ATCC BAA-149 / DSM 14245 / SRS30216)</name>
    <dbReference type="NCBI Taxonomy" id="266940"/>
    <lineage>
        <taxon>Bacteria</taxon>
        <taxon>Bacillati</taxon>
        <taxon>Actinomycetota</taxon>
        <taxon>Actinomycetes</taxon>
        <taxon>Kineosporiales</taxon>
        <taxon>Kineosporiaceae</taxon>
        <taxon>Kineococcus</taxon>
    </lineage>
</organism>
<sequence>MPVSRRNFLRGVGATGGAGAMFGAMGALGLAPAAVAAPTAAFTPPRPSDFTLTGRSARNVLVLGAGIAGLTTAYELGKAGYRVTLLEGRARPGGRNWTVRGGDTETDLKGETQRVRFAEGQYMNAGPARIPQHHVTMDYCRELGVPLEPFVNQNADALLYYTGDTALSNQAVTHRAAKADVYGYVSELLSKATDAGALDGELSAEDKEALTEFLRDFGDLGNSTGDPAAAGLYLGGSGRRGFDVEPAAGLQSGTVSPAPGLHDVIASGIGREFSFEFGWDQAVMMFQPVGGMDRIAYALERAVGPNRIRYGSTVTGIRTTPAGADVDYTDAAGVPRTATADFVVNTIPPHIAARIPHNLGPAVTTALQTPVPSPTGKIGLEYTRRWWEDDLRIYGGITNTDLDLAHVWYPSSGFHSDRGVVVGYYNYGQDALDYAALPHSARRQRAVVNGARIHGDVYGRDIASSFSVSWSATRFSEAGWVGWDDQEGPAYRTLLAPQGNVYFAGDHLSHAIAWQHGAMTSARATVTALHQRVMSA</sequence>
<dbReference type="HOGENOM" id="CLU_004498_8_3_11"/>
<dbReference type="Gene3D" id="3.90.660.10">
    <property type="match status" value="1"/>
</dbReference>
<dbReference type="InterPro" id="IPR002937">
    <property type="entry name" value="Amino_oxidase"/>
</dbReference>
<feature type="domain" description="Amine oxidase" evidence="2">
    <location>
        <begin position="67"/>
        <end position="528"/>
    </location>
</feature>
<dbReference type="InterPro" id="IPR036188">
    <property type="entry name" value="FAD/NAD-bd_sf"/>
</dbReference>
<dbReference type="Proteomes" id="UP000001116">
    <property type="component" value="Chromosome"/>
</dbReference>
<keyword evidence="3" id="KW-0560">Oxidoreductase</keyword>